<evidence type="ECO:0000313" key="7">
    <source>
        <dbReference type="EMBL" id="MBT1175034.1"/>
    </source>
</evidence>
<dbReference type="InterPro" id="IPR020846">
    <property type="entry name" value="MFS_dom"/>
</dbReference>
<keyword evidence="4 5" id="KW-0472">Membrane</keyword>
<accession>A0ABS5UVF4</accession>
<evidence type="ECO:0000313" key="8">
    <source>
        <dbReference type="Proteomes" id="UP000711736"/>
    </source>
</evidence>
<feature type="transmembrane region" description="Helical" evidence="5">
    <location>
        <begin position="194"/>
        <end position="213"/>
    </location>
</feature>
<dbReference type="Pfam" id="PF07690">
    <property type="entry name" value="MFS_1"/>
    <property type="match status" value="1"/>
</dbReference>
<evidence type="ECO:0000256" key="3">
    <source>
        <dbReference type="ARBA" id="ARBA00022989"/>
    </source>
</evidence>
<keyword evidence="2 5" id="KW-0812">Transmembrane</keyword>
<feature type="transmembrane region" description="Helical" evidence="5">
    <location>
        <begin position="316"/>
        <end position="335"/>
    </location>
</feature>
<organism evidence="7 8">
    <name type="scientific">Bifidobacterium colobi</name>
    <dbReference type="NCBI Taxonomy" id="2809026"/>
    <lineage>
        <taxon>Bacteria</taxon>
        <taxon>Bacillati</taxon>
        <taxon>Actinomycetota</taxon>
        <taxon>Actinomycetes</taxon>
        <taxon>Bifidobacteriales</taxon>
        <taxon>Bifidobacteriaceae</taxon>
        <taxon>Bifidobacterium</taxon>
    </lineage>
</organism>
<dbReference type="Gene3D" id="1.20.1250.20">
    <property type="entry name" value="MFS general substrate transporter like domains"/>
    <property type="match status" value="2"/>
</dbReference>
<feature type="transmembrane region" description="Helical" evidence="5">
    <location>
        <begin position="131"/>
        <end position="153"/>
    </location>
</feature>
<feature type="transmembrane region" description="Helical" evidence="5">
    <location>
        <begin position="246"/>
        <end position="263"/>
    </location>
</feature>
<protein>
    <submittedName>
        <fullName evidence="7">MFS transporter</fullName>
    </submittedName>
</protein>
<dbReference type="InterPro" id="IPR011701">
    <property type="entry name" value="MFS"/>
</dbReference>
<evidence type="ECO:0000256" key="2">
    <source>
        <dbReference type="ARBA" id="ARBA00022692"/>
    </source>
</evidence>
<feature type="transmembrane region" description="Helical" evidence="5">
    <location>
        <begin position="69"/>
        <end position="94"/>
    </location>
</feature>
<dbReference type="RefSeq" id="WP_214376248.1">
    <property type="nucleotide sequence ID" value="NZ_JAFEJU010000003.1"/>
</dbReference>
<feature type="transmembrane region" description="Helical" evidence="5">
    <location>
        <begin position="283"/>
        <end position="304"/>
    </location>
</feature>
<evidence type="ECO:0000256" key="1">
    <source>
        <dbReference type="ARBA" id="ARBA00004651"/>
    </source>
</evidence>
<comment type="caution">
    <text evidence="7">The sequence shown here is derived from an EMBL/GenBank/DDBJ whole genome shotgun (WGS) entry which is preliminary data.</text>
</comment>
<comment type="subcellular location">
    <subcellularLocation>
        <location evidence="1">Cell membrane</location>
        <topology evidence="1">Multi-pass membrane protein</topology>
    </subcellularLocation>
</comment>
<evidence type="ECO:0000256" key="4">
    <source>
        <dbReference type="ARBA" id="ARBA00023136"/>
    </source>
</evidence>
<feature type="transmembrane region" description="Helical" evidence="5">
    <location>
        <begin position="33"/>
        <end position="57"/>
    </location>
</feature>
<sequence length="431" mass="46327">MTDPTAQNETLSAVHAQNEQPTIMPISKRRRNVLLGSLGAGYMSLFMTYAGLVAVLLPQQLRLLDPANAVNNLALVTSISAFATIFVQPIVGALSDRTRTKFGRRAPWLLLGGIGGGLCTIAIQFAQSLFWIAFAWVCIQVLLNAFQGPLSAIISDRVESKDRGLASGLTGAGMSVGGTVGVIVAGQLLSQIGVAYTFFGALVIVVCILFVIVNPGRPNQGEPVDKINWLQFFKSFIVDPRKHPDFGWAFLGRFFMILGYQAITNYQLYIITDYIGADDKTAGNVVSILSLIQLVTVTASTVIAGRLSDKFNRRKIFVGVASLFIGGFILIPLLWPTIPGMYVYSAMLGLGYGTYTSVDMAMMVDVLPSGEDAAKDLGVLNIASNIPQMLTPLFAAGLLSLFAGNYQVLFIYSAASVVFSAIFVLPIKSVK</sequence>
<dbReference type="Proteomes" id="UP000711736">
    <property type="component" value="Unassembled WGS sequence"/>
</dbReference>
<dbReference type="PANTHER" id="PTHR23528">
    <property type="match status" value="1"/>
</dbReference>
<keyword evidence="3 5" id="KW-1133">Transmembrane helix</keyword>
<keyword evidence="8" id="KW-1185">Reference proteome</keyword>
<dbReference type="SUPFAM" id="SSF103473">
    <property type="entry name" value="MFS general substrate transporter"/>
    <property type="match status" value="1"/>
</dbReference>
<name>A0ABS5UVF4_9BIFI</name>
<evidence type="ECO:0000256" key="5">
    <source>
        <dbReference type="SAM" id="Phobius"/>
    </source>
</evidence>
<proteinExistence type="predicted"/>
<dbReference type="InterPro" id="IPR036259">
    <property type="entry name" value="MFS_trans_sf"/>
</dbReference>
<dbReference type="PANTHER" id="PTHR23528:SF1">
    <property type="entry name" value="MAJOR FACILITATOR SUPERFAMILY (MFS) PROFILE DOMAIN-CONTAINING PROTEIN"/>
    <property type="match status" value="1"/>
</dbReference>
<feature type="domain" description="Major facilitator superfamily (MFS) profile" evidence="6">
    <location>
        <begin position="34"/>
        <end position="431"/>
    </location>
</feature>
<feature type="transmembrane region" description="Helical" evidence="5">
    <location>
        <begin position="165"/>
        <end position="188"/>
    </location>
</feature>
<evidence type="ECO:0000259" key="6">
    <source>
        <dbReference type="PROSITE" id="PS50850"/>
    </source>
</evidence>
<dbReference type="EMBL" id="JAFEJU010000003">
    <property type="protein sequence ID" value="MBT1175034.1"/>
    <property type="molecule type" value="Genomic_DNA"/>
</dbReference>
<dbReference type="PROSITE" id="PS50850">
    <property type="entry name" value="MFS"/>
    <property type="match status" value="1"/>
</dbReference>
<reference evidence="7 8" key="1">
    <citation type="journal article" date="2021" name="Environ. Microbiol.">
        <title>Genetic insights into the dark matter of the mammalian gut microbiota through targeted genome reconstruction.</title>
        <authorList>
            <person name="Lugli G.A."/>
            <person name="Alessandri G."/>
            <person name="Milani C."/>
            <person name="Viappiani A."/>
            <person name="Fontana F."/>
            <person name="Tarracchini C."/>
            <person name="Mancabelli L."/>
            <person name="Argentini C."/>
            <person name="Ruiz L."/>
            <person name="Margolles A."/>
            <person name="van Sinderen D."/>
            <person name="Turroni F."/>
            <person name="Ventura M."/>
        </authorList>
    </citation>
    <scope>NUCLEOTIDE SEQUENCE [LARGE SCALE GENOMIC DNA]</scope>
    <source>
        <strain evidence="7 8">LC6</strain>
    </source>
</reference>
<feature type="transmembrane region" description="Helical" evidence="5">
    <location>
        <begin position="409"/>
        <end position="427"/>
    </location>
</feature>
<feature type="transmembrane region" description="Helical" evidence="5">
    <location>
        <begin position="106"/>
        <end position="125"/>
    </location>
</feature>
<gene>
    <name evidence="7" type="ORF">JS530_05875</name>
</gene>